<sequence>MDSSRELDIVVLGAYGYTGRHCVEHIAHNLPTTLKWGIAGRSAQKLESLAADLKKDGPDRKAPEILPVQLNDTELETLVRKTKVLLNFVGPYQLYSAPVVKACANNGTHYIDTERNVFPNGEKEIKEPNLEVVLRRGAGISGGTAASIITSFSNLSLKELRASNDPYCLSVLKPTAIPPTPISRKLFGAHYVKDLGTVTTTLPAMCDSAIVHRSSSMMPDLYDRNFYFQEYSKVRNTFIGLAMHIGLGLVAISLMLPPVRWIAKKSLPKPGQGPSKEDTARDHVEYRGIGTADPTEPGKKPIRLMGRLTYRGPAYPMTGMLLAEAAMVLLTSERVGKEIKAGYLTPAMLGKEYVDRVEKCGVEIETQVLED</sequence>
<dbReference type="GO" id="GO:0005886">
    <property type="term" value="C:plasma membrane"/>
    <property type="evidence" value="ECO:0007669"/>
    <property type="project" value="TreeGrafter"/>
</dbReference>
<evidence type="ECO:0000256" key="2">
    <source>
        <dbReference type="SAM" id="Phobius"/>
    </source>
</evidence>
<evidence type="ECO:0000313" key="4">
    <source>
        <dbReference type="EMBL" id="WEW61173.1"/>
    </source>
</evidence>
<dbReference type="SUPFAM" id="SSF51735">
    <property type="entry name" value="NAD(P)-binding Rossmann-fold domains"/>
    <property type="match status" value="1"/>
</dbReference>
<dbReference type="InterPro" id="IPR005097">
    <property type="entry name" value="Sacchrp_dh_NADP-bd"/>
</dbReference>
<dbReference type="AlphaFoldDB" id="A0AAF0DMJ2"/>
<dbReference type="InterPro" id="IPR051276">
    <property type="entry name" value="Saccharopine_DH-like_oxidrdct"/>
</dbReference>
<name>A0AAF0DMJ2_9EURO</name>
<dbReference type="PANTHER" id="PTHR12286:SF5">
    <property type="entry name" value="SACCHAROPINE DEHYDROGENASE-LIKE OXIDOREDUCTASE"/>
    <property type="match status" value="1"/>
</dbReference>
<comment type="similarity">
    <text evidence="1">Belongs to the saccharopine dehydrogenase family.</text>
</comment>
<dbReference type="GO" id="GO:0005739">
    <property type="term" value="C:mitochondrion"/>
    <property type="evidence" value="ECO:0007669"/>
    <property type="project" value="TreeGrafter"/>
</dbReference>
<accession>A0AAF0DMJ2</accession>
<keyword evidence="2" id="KW-0812">Transmembrane</keyword>
<dbReference type="Proteomes" id="UP001219355">
    <property type="component" value="Chromosome 4"/>
</dbReference>
<dbReference type="InterPro" id="IPR036291">
    <property type="entry name" value="NAD(P)-bd_dom_sf"/>
</dbReference>
<dbReference type="Pfam" id="PF03435">
    <property type="entry name" value="Sacchrp_dh_NADP"/>
    <property type="match status" value="1"/>
</dbReference>
<keyword evidence="5" id="KW-1185">Reference proteome</keyword>
<dbReference type="GO" id="GO:0005811">
    <property type="term" value="C:lipid droplet"/>
    <property type="evidence" value="ECO:0007669"/>
    <property type="project" value="TreeGrafter"/>
</dbReference>
<keyword evidence="2" id="KW-1133">Transmembrane helix</keyword>
<dbReference type="EMBL" id="CP120630">
    <property type="protein sequence ID" value="WEW61173.1"/>
    <property type="molecule type" value="Genomic_DNA"/>
</dbReference>
<proteinExistence type="inferred from homology"/>
<evidence type="ECO:0000256" key="1">
    <source>
        <dbReference type="ARBA" id="ARBA00038048"/>
    </source>
</evidence>
<feature type="domain" description="Saccharopine dehydrogenase NADP binding" evidence="3">
    <location>
        <begin position="9"/>
        <end position="115"/>
    </location>
</feature>
<evidence type="ECO:0000259" key="3">
    <source>
        <dbReference type="Pfam" id="PF03435"/>
    </source>
</evidence>
<evidence type="ECO:0000313" key="5">
    <source>
        <dbReference type="Proteomes" id="UP001219355"/>
    </source>
</evidence>
<reference evidence="4" key="1">
    <citation type="submission" date="2023-03" db="EMBL/GenBank/DDBJ databases">
        <title>Emydomyces testavorans Genome Sequence.</title>
        <authorList>
            <person name="Hoyer L."/>
        </authorList>
    </citation>
    <scope>NUCLEOTIDE SEQUENCE</scope>
    <source>
        <strain evidence="4">16-2883</strain>
    </source>
</reference>
<feature type="transmembrane region" description="Helical" evidence="2">
    <location>
        <begin position="238"/>
        <end position="259"/>
    </location>
</feature>
<dbReference type="GO" id="GO:0009247">
    <property type="term" value="P:glycolipid biosynthetic process"/>
    <property type="evidence" value="ECO:0007669"/>
    <property type="project" value="TreeGrafter"/>
</dbReference>
<organism evidence="4 5">
    <name type="scientific">Emydomyces testavorans</name>
    <dbReference type="NCBI Taxonomy" id="2070801"/>
    <lineage>
        <taxon>Eukaryota</taxon>
        <taxon>Fungi</taxon>
        <taxon>Dikarya</taxon>
        <taxon>Ascomycota</taxon>
        <taxon>Pezizomycotina</taxon>
        <taxon>Eurotiomycetes</taxon>
        <taxon>Eurotiomycetidae</taxon>
        <taxon>Onygenales</taxon>
        <taxon>Nannizziopsiaceae</taxon>
        <taxon>Emydomyces</taxon>
    </lineage>
</organism>
<protein>
    <recommendedName>
        <fullName evidence="3">Saccharopine dehydrogenase NADP binding domain-containing protein</fullName>
    </recommendedName>
</protein>
<dbReference type="PANTHER" id="PTHR12286">
    <property type="entry name" value="SACCHAROPINE DEHYDROGENASE-LIKE OXIDOREDUCTASE"/>
    <property type="match status" value="1"/>
</dbReference>
<keyword evidence="2" id="KW-0472">Membrane</keyword>
<dbReference type="Gene3D" id="3.40.50.720">
    <property type="entry name" value="NAD(P)-binding Rossmann-like Domain"/>
    <property type="match status" value="1"/>
</dbReference>
<gene>
    <name evidence="4" type="ORF">PRK78_006663</name>
</gene>